<dbReference type="Pfam" id="PF13365">
    <property type="entry name" value="Trypsin_2"/>
    <property type="match status" value="1"/>
</dbReference>
<dbReference type="Proteomes" id="UP001501237">
    <property type="component" value="Unassembled WGS sequence"/>
</dbReference>
<accession>A0ABP6PYU0</accession>
<evidence type="ECO:0000256" key="1">
    <source>
        <dbReference type="ARBA" id="ARBA00022729"/>
    </source>
</evidence>
<comment type="caution">
    <text evidence="2">The sequence shown here is derived from an EMBL/GenBank/DDBJ whole genome shotgun (WGS) entry which is preliminary data.</text>
</comment>
<organism evidence="2 3">
    <name type="scientific">Actinocorallia longicatena</name>
    <dbReference type="NCBI Taxonomy" id="111803"/>
    <lineage>
        <taxon>Bacteria</taxon>
        <taxon>Bacillati</taxon>
        <taxon>Actinomycetota</taxon>
        <taxon>Actinomycetes</taxon>
        <taxon>Streptosporangiales</taxon>
        <taxon>Thermomonosporaceae</taxon>
        <taxon>Actinocorallia</taxon>
    </lineage>
</organism>
<proteinExistence type="predicted"/>
<evidence type="ECO:0000313" key="3">
    <source>
        <dbReference type="Proteomes" id="UP001501237"/>
    </source>
</evidence>
<dbReference type="InterPro" id="IPR009003">
    <property type="entry name" value="Peptidase_S1_PA"/>
</dbReference>
<dbReference type="EMBL" id="BAAAUV010000002">
    <property type="protein sequence ID" value="GAA3196256.1"/>
    <property type="molecule type" value="Genomic_DNA"/>
</dbReference>
<dbReference type="PROSITE" id="PS00134">
    <property type="entry name" value="TRYPSIN_HIS"/>
    <property type="match status" value="1"/>
</dbReference>
<keyword evidence="3" id="KW-1185">Reference proteome</keyword>
<gene>
    <name evidence="2" type="ORF">GCM10010468_06780</name>
</gene>
<dbReference type="PANTHER" id="PTHR15462">
    <property type="entry name" value="SERINE PROTEASE"/>
    <property type="match status" value="1"/>
</dbReference>
<evidence type="ECO:0000313" key="2">
    <source>
        <dbReference type="EMBL" id="GAA3196256.1"/>
    </source>
</evidence>
<dbReference type="RefSeq" id="WP_344821984.1">
    <property type="nucleotide sequence ID" value="NZ_BAAAUV010000002.1"/>
</dbReference>
<name>A0ABP6PYU0_9ACTN</name>
<dbReference type="InterPro" id="IPR018114">
    <property type="entry name" value="TRYPSIN_HIS"/>
</dbReference>
<reference evidence="3" key="1">
    <citation type="journal article" date="2019" name="Int. J. Syst. Evol. Microbiol.">
        <title>The Global Catalogue of Microorganisms (GCM) 10K type strain sequencing project: providing services to taxonomists for standard genome sequencing and annotation.</title>
        <authorList>
            <consortium name="The Broad Institute Genomics Platform"/>
            <consortium name="The Broad Institute Genome Sequencing Center for Infectious Disease"/>
            <person name="Wu L."/>
            <person name="Ma J."/>
        </authorList>
    </citation>
    <scope>NUCLEOTIDE SEQUENCE [LARGE SCALE GENOMIC DNA]</scope>
    <source>
        <strain evidence="3">JCM 9377</strain>
    </source>
</reference>
<dbReference type="SUPFAM" id="SSF50494">
    <property type="entry name" value="Trypsin-like serine proteases"/>
    <property type="match status" value="1"/>
</dbReference>
<sequence length="310" mass="33589">MTRVATALLGLAPVVPFVTFTITDAVPARVVTREFRVTSTRQVLRYWTLDRMDKAVTRPVRLHRRRSPLVAGLFPQERSAPSTHSSGELWPSRGAVRKTVGKVFFTMNGKDFLCSAATVRSASRDLVVTAGHCAKNGRGAWAENWIFVPGYRDGGGADGGYTARRMFVADQWSKSGDDDYDVAMVAVAPTDGKHVADVVGANPIGFERPRGRRVFGFGYPAGGRYDGERLAYCSGRPAGDPHGVTDAEGLHCDMTQGSSGGPWLSTFDLSTGTGLITSVSSFKYADDDVTMYGPYFGAAIRRLYEQAQKG</sequence>
<dbReference type="InterPro" id="IPR043504">
    <property type="entry name" value="Peptidase_S1_PA_chymotrypsin"/>
</dbReference>
<dbReference type="InterPro" id="IPR050966">
    <property type="entry name" value="Glutamyl_endopeptidase"/>
</dbReference>
<protein>
    <submittedName>
        <fullName evidence="2">Peptidase</fullName>
    </submittedName>
</protein>
<keyword evidence="1" id="KW-0732">Signal</keyword>
<dbReference type="Gene3D" id="2.40.10.10">
    <property type="entry name" value="Trypsin-like serine proteases"/>
    <property type="match status" value="2"/>
</dbReference>